<comment type="caution">
    <text evidence="2">The sequence shown here is derived from an EMBL/GenBank/DDBJ whole genome shotgun (WGS) entry which is preliminary data.</text>
</comment>
<accession>A0A9P3LNM4</accession>
<keyword evidence="3" id="KW-1185">Reference proteome</keyword>
<protein>
    <submittedName>
        <fullName evidence="2">Uncharacterized protein</fullName>
    </submittedName>
</protein>
<evidence type="ECO:0000313" key="3">
    <source>
        <dbReference type="Proteomes" id="UP000703269"/>
    </source>
</evidence>
<feature type="compositionally biased region" description="Gly residues" evidence="1">
    <location>
        <begin position="37"/>
        <end position="51"/>
    </location>
</feature>
<feature type="compositionally biased region" description="Polar residues" evidence="1">
    <location>
        <begin position="1"/>
        <end position="20"/>
    </location>
</feature>
<evidence type="ECO:0000313" key="2">
    <source>
        <dbReference type="EMBL" id="GJF00228.1"/>
    </source>
</evidence>
<sequence>MSQPFTYRLSPSSHTESSRAFSPEAPSPPRSSDGFGLDLGVGDGTHNGSEGGSVFEDGGRPFSPEAPSPPRSQAGLGLDLGVGNGAHNGSERGSVVVDHGGDEYGIDDGLGLDLGVGNGAHNGSEGGSVVDHGGDEYGIADGTWNSNALTRPGKFAGRCPISVSSGSLSPRRTFSPSSEVEFVRLGSTHRTPKTEPQSDGALEYGEGDEDAPHGALLMHQTWPDPS</sequence>
<name>A0A9P3LNM4_9APHY</name>
<dbReference type="Proteomes" id="UP000703269">
    <property type="component" value="Unassembled WGS sequence"/>
</dbReference>
<reference evidence="2 3" key="1">
    <citation type="submission" date="2021-08" db="EMBL/GenBank/DDBJ databases">
        <title>Draft Genome Sequence of Phanerochaete sordida strain YK-624.</title>
        <authorList>
            <person name="Mori T."/>
            <person name="Dohra H."/>
            <person name="Suzuki T."/>
            <person name="Kawagishi H."/>
            <person name="Hirai H."/>
        </authorList>
    </citation>
    <scope>NUCLEOTIDE SEQUENCE [LARGE SCALE GENOMIC DNA]</scope>
    <source>
        <strain evidence="2 3">YK-624</strain>
    </source>
</reference>
<evidence type="ECO:0000256" key="1">
    <source>
        <dbReference type="SAM" id="MobiDB-lite"/>
    </source>
</evidence>
<gene>
    <name evidence="2" type="ORF">PsYK624_165080</name>
</gene>
<organism evidence="2 3">
    <name type="scientific">Phanerochaete sordida</name>
    <dbReference type="NCBI Taxonomy" id="48140"/>
    <lineage>
        <taxon>Eukaryota</taxon>
        <taxon>Fungi</taxon>
        <taxon>Dikarya</taxon>
        <taxon>Basidiomycota</taxon>
        <taxon>Agaricomycotina</taxon>
        <taxon>Agaricomycetes</taxon>
        <taxon>Polyporales</taxon>
        <taxon>Phanerochaetaceae</taxon>
        <taxon>Phanerochaete</taxon>
    </lineage>
</organism>
<feature type="region of interest" description="Disordered" evidence="1">
    <location>
        <begin position="1"/>
        <end position="108"/>
    </location>
</feature>
<dbReference type="AlphaFoldDB" id="A0A9P3LNM4"/>
<feature type="region of interest" description="Disordered" evidence="1">
    <location>
        <begin position="182"/>
        <end position="226"/>
    </location>
</feature>
<dbReference type="EMBL" id="BPQB01000141">
    <property type="protein sequence ID" value="GJF00228.1"/>
    <property type="molecule type" value="Genomic_DNA"/>
</dbReference>
<proteinExistence type="predicted"/>